<feature type="transmembrane region" description="Helical" evidence="7">
    <location>
        <begin position="121"/>
        <end position="144"/>
    </location>
</feature>
<comment type="subcellular location">
    <subcellularLocation>
        <location evidence="1">Cell membrane</location>
        <topology evidence="1">Multi-pass membrane protein</topology>
    </subcellularLocation>
</comment>
<dbReference type="Proteomes" id="UP000663825">
    <property type="component" value="Unassembled WGS sequence"/>
</dbReference>
<dbReference type="Proteomes" id="UP000663869">
    <property type="component" value="Unassembled WGS sequence"/>
</dbReference>
<evidence type="ECO:0000256" key="3">
    <source>
        <dbReference type="ARBA" id="ARBA00022475"/>
    </source>
</evidence>
<keyword evidence="3" id="KW-1003">Cell membrane</keyword>
<keyword evidence="5 7" id="KW-1133">Transmembrane helix</keyword>
<dbReference type="PANTHER" id="PTHR36122:SF2">
    <property type="entry name" value="NICOTINAMIDE RIBOSIDE TRANSPORTER PNUC"/>
    <property type="match status" value="1"/>
</dbReference>
<feature type="transmembrane region" description="Helical" evidence="7">
    <location>
        <begin position="81"/>
        <end position="101"/>
    </location>
</feature>
<dbReference type="EMBL" id="CAJNYD010002071">
    <property type="protein sequence ID" value="CAF3390775.1"/>
    <property type="molecule type" value="Genomic_DNA"/>
</dbReference>
<accession>A0A817ZL66</accession>
<dbReference type="Proteomes" id="UP000663865">
    <property type="component" value="Unassembled WGS sequence"/>
</dbReference>
<dbReference type="InterPro" id="IPR006419">
    <property type="entry name" value="NMN_transpt_PnuC"/>
</dbReference>
<evidence type="ECO:0000313" key="9">
    <source>
        <dbReference type="EMBL" id="CAF3390775.1"/>
    </source>
</evidence>
<dbReference type="AlphaFoldDB" id="A0A817ZL66"/>
<evidence type="ECO:0000256" key="2">
    <source>
        <dbReference type="ARBA" id="ARBA00022448"/>
    </source>
</evidence>
<gene>
    <name evidence="10" type="ORF">FME351_LOCUS14489</name>
    <name evidence="11" type="ORF">KIK155_LOCUS21742</name>
    <name evidence="9" type="ORF">LUA448_LOCUS16648</name>
    <name evidence="8" type="ORF">TIS948_LOCUS15339</name>
</gene>
<protein>
    <recommendedName>
        <fullName evidence="13">Nicotinamide mononucleotide transporter</fullName>
    </recommendedName>
</protein>
<name>A0A817ZL66_9BILA</name>
<feature type="transmembrane region" description="Helical" evidence="7">
    <location>
        <begin position="275"/>
        <end position="294"/>
    </location>
</feature>
<dbReference type="EMBL" id="CAJNYV010003857">
    <property type="protein sequence ID" value="CAF3617518.1"/>
    <property type="molecule type" value="Genomic_DNA"/>
</dbReference>
<dbReference type="PANTHER" id="PTHR36122">
    <property type="entry name" value="NICOTINAMIDE RIBOSIDE TRANSPORTER PNUC"/>
    <property type="match status" value="1"/>
</dbReference>
<evidence type="ECO:0000313" key="11">
    <source>
        <dbReference type="EMBL" id="CAF3617518.1"/>
    </source>
</evidence>
<evidence type="ECO:0008006" key="13">
    <source>
        <dbReference type="Google" id="ProtNLM"/>
    </source>
</evidence>
<reference evidence="9" key="1">
    <citation type="submission" date="2021-02" db="EMBL/GenBank/DDBJ databases">
        <authorList>
            <person name="Nowell W R."/>
        </authorList>
    </citation>
    <scope>NUCLEOTIDE SEQUENCE</scope>
</reference>
<evidence type="ECO:0000313" key="8">
    <source>
        <dbReference type="EMBL" id="CAF3253263.1"/>
    </source>
</evidence>
<dbReference type="GO" id="GO:0005886">
    <property type="term" value="C:plasma membrane"/>
    <property type="evidence" value="ECO:0007669"/>
    <property type="project" value="UniProtKB-SubCell"/>
</dbReference>
<feature type="transmembrane region" description="Helical" evidence="7">
    <location>
        <begin position="151"/>
        <end position="170"/>
    </location>
</feature>
<feature type="transmembrane region" description="Helical" evidence="7">
    <location>
        <begin position="176"/>
        <end position="192"/>
    </location>
</feature>
<dbReference type="Proteomes" id="UP000663833">
    <property type="component" value="Unassembled WGS sequence"/>
</dbReference>
<dbReference type="EMBL" id="CAJNYU010001789">
    <property type="protein sequence ID" value="CAF3466403.1"/>
    <property type="molecule type" value="Genomic_DNA"/>
</dbReference>
<evidence type="ECO:0000256" key="6">
    <source>
        <dbReference type="ARBA" id="ARBA00023136"/>
    </source>
</evidence>
<keyword evidence="4 7" id="KW-0812">Transmembrane</keyword>
<comment type="caution">
    <text evidence="9">The sequence shown here is derived from an EMBL/GenBank/DDBJ whole genome shotgun (WGS) entry which is preliminary data.</text>
</comment>
<dbReference type="Pfam" id="PF04973">
    <property type="entry name" value="NMN_transporter"/>
    <property type="match status" value="1"/>
</dbReference>
<dbReference type="NCBIfam" id="TIGR01528">
    <property type="entry name" value="NMN_trans_PnuC"/>
    <property type="match status" value="1"/>
</dbReference>
<evidence type="ECO:0000256" key="7">
    <source>
        <dbReference type="SAM" id="Phobius"/>
    </source>
</evidence>
<dbReference type="GO" id="GO:0034257">
    <property type="term" value="F:nicotinamide riboside transmembrane transporter activity"/>
    <property type="evidence" value="ECO:0007669"/>
    <property type="project" value="InterPro"/>
</dbReference>
<keyword evidence="6 7" id="KW-0472">Membrane</keyword>
<organism evidence="9 12">
    <name type="scientific">Rotaria socialis</name>
    <dbReference type="NCBI Taxonomy" id="392032"/>
    <lineage>
        <taxon>Eukaryota</taxon>
        <taxon>Metazoa</taxon>
        <taxon>Spiralia</taxon>
        <taxon>Gnathifera</taxon>
        <taxon>Rotifera</taxon>
        <taxon>Eurotatoria</taxon>
        <taxon>Bdelloidea</taxon>
        <taxon>Philodinida</taxon>
        <taxon>Philodinidae</taxon>
        <taxon>Rotaria</taxon>
    </lineage>
</organism>
<evidence type="ECO:0000256" key="5">
    <source>
        <dbReference type="ARBA" id="ARBA00022989"/>
    </source>
</evidence>
<proteinExistence type="predicted"/>
<evidence type="ECO:0000256" key="4">
    <source>
        <dbReference type="ARBA" id="ARBA00022692"/>
    </source>
</evidence>
<evidence type="ECO:0000313" key="10">
    <source>
        <dbReference type="EMBL" id="CAF3466403.1"/>
    </source>
</evidence>
<evidence type="ECO:0000256" key="1">
    <source>
        <dbReference type="ARBA" id="ARBA00004651"/>
    </source>
</evidence>
<evidence type="ECO:0000313" key="12">
    <source>
        <dbReference type="Proteomes" id="UP000663833"/>
    </source>
</evidence>
<feature type="transmembrane region" description="Helical" evidence="7">
    <location>
        <begin position="212"/>
        <end position="230"/>
    </location>
</feature>
<sequence>MNTTKLETADTNRTEILLKNKPTNSTSDFSEDESFESNPVNEEKHSSILYLFIKCYAQQLKLVFQSIVPDLKDLKSWQIKIFILFGTFNVIFSILDFNSLFSQKRSLLKWTNDYHDGIPLWRRISLCLSGISAFTTILYVVLVMHGKFSSFFWGITSAILYGTFAFAYGYVGDAQLFIFFFLPIQFVGIYLWAKELDDKSTTRVKSLKPIGWLYVCVLTVLLTLIFYYEIPMFSKRLVKDYLFEKRFVPHVFDAITNSLNVVGQILLIGCYWEQYIIWIMVNIMSIIMYSGRIYSYRFVFLS</sequence>
<dbReference type="EMBL" id="CAJNXB010002469">
    <property type="protein sequence ID" value="CAF3253263.1"/>
    <property type="molecule type" value="Genomic_DNA"/>
</dbReference>
<keyword evidence="2" id="KW-0813">Transport</keyword>
<dbReference type="OrthoDB" id="5357918at2759"/>